<dbReference type="PROSITE" id="PS51257">
    <property type="entry name" value="PROKAR_LIPOPROTEIN"/>
    <property type="match status" value="1"/>
</dbReference>
<evidence type="ECO:0000313" key="1">
    <source>
        <dbReference type="EMBL" id="ALS76368.1"/>
    </source>
</evidence>
<dbReference type="AlphaFoldDB" id="A0A0U2XJN5"/>
<accession>A0A0U2XJN5</accession>
<evidence type="ECO:0000313" key="2">
    <source>
        <dbReference type="Proteomes" id="UP000067683"/>
    </source>
</evidence>
<protein>
    <recommendedName>
        <fullName evidence="3">DUF3221 domain-containing protein</fullName>
    </recommendedName>
</protein>
<dbReference type="KEGG" id="prt:AUC31_14700"/>
<gene>
    <name evidence="1" type="ORF">AUC31_14700</name>
</gene>
<organism evidence="1 2">
    <name type="scientific">Planococcus rifietoensis</name>
    <dbReference type="NCBI Taxonomy" id="200991"/>
    <lineage>
        <taxon>Bacteria</taxon>
        <taxon>Bacillati</taxon>
        <taxon>Bacillota</taxon>
        <taxon>Bacilli</taxon>
        <taxon>Bacillales</taxon>
        <taxon>Caryophanaceae</taxon>
        <taxon>Planococcus</taxon>
    </lineage>
</organism>
<sequence length="101" mass="11269">MGVRTIKKLLSLLIISLVFLTGCGRLEGTVAEKKEASFIVEVRSDDSRQDPTQEIFLTDHTEFSGAISSFEELEEGDRVNVTPFDTTPDIPYFLASRITVE</sequence>
<evidence type="ECO:0008006" key="3">
    <source>
        <dbReference type="Google" id="ProtNLM"/>
    </source>
</evidence>
<name>A0A0U2XJN5_9BACL</name>
<keyword evidence="2" id="KW-1185">Reference proteome</keyword>
<reference evidence="1" key="1">
    <citation type="submission" date="2016-01" db="EMBL/GenBank/DDBJ databases">
        <title>Complete genome of Planococcus rifietoensis type strain M8.</title>
        <authorList>
            <person name="See-Too W.S."/>
        </authorList>
    </citation>
    <scope>NUCLEOTIDE SEQUENCE [LARGE SCALE GENOMIC DNA]</scope>
    <source>
        <strain evidence="1">M8</strain>
    </source>
</reference>
<dbReference type="EMBL" id="CP013659">
    <property type="protein sequence ID" value="ALS76368.1"/>
    <property type="molecule type" value="Genomic_DNA"/>
</dbReference>
<dbReference type="Proteomes" id="UP000067683">
    <property type="component" value="Chromosome"/>
</dbReference>
<proteinExistence type="predicted"/>